<dbReference type="KEGG" id="prag:EKN56_02020"/>
<reference evidence="1 2" key="1">
    <citation type="submission" date="2019-03" db="EMBL/GenBank/DDBJ databases">
        <title>Pragia sp. nov. isolated from the gut tract of Carduelis flavirostris.</title>
        <authorList>
            <person name="Ge Y."/>
        </authorList>
    </citation>
    <scope>NUCLEOTIDE SEQUENCE [LARGE SCALE GENOMIC DNA]</scope>
    <source>
        <strain evidence="1 2">CF-458</strain>
    </source>
</reference>
<dbReference type="NCBIfam" id="NF033449">
    <property type="entry name" value="BREX_PglZ_3"/>
    <property type="match status" value="1"/>
</dbReference>
<gene>
    <name evidence="1" type="primary">pglZ</name>
    <name evidence="1" type="ORF">EKN56_02020</name>
</gene>
<name>A0A411WGU3_9GAMM</name>
<dbReference type="InterPro" id="IPR017850">
    <property type="entry name" value="Alkaline_phosphatase_core_sf"/>
</dbReference>
<keyword evidence="2" id="KW-1185">Reference proteome</keyword>
<accession>A0A411WGU3</accession>
<protein>
    <submittedName>
        <fullName evidence="1">BREX-3 system phosphatase PglZ</fullName>
    </submittedName>
</protein>
<dbReference type="EMBL" id="CP034752">
    <property type="protein sequence ID" value="QBH95286.1"/>
    <property type="molecule type" value="Genomic_DNA"/>
</dbReference>
<proteinExistence type="predicted"/>
<dbReference type="SUPFAM" id="SSF53649">
    <property type="entry name" value="Alkaline phosphatase-like"/>
    <property type="match status" value="1"/>
</dbReference>
<evidence type="ECO:0000313" key="2">
    <source>
        <dbReference type="Proteomes" id="UP000293154"/>
    </source>
</evidence>
<sequence>MNMTWQDDVIHKVNLDGSFSYIINDPDGLLYEPVIATSLQEKNALIVDDDDPLALRLAYETWRSSENKTPFLIRLAAERDIFIPHDIQRESKEIDFHLSEFFQDIDSDILRLLPAVFYQSVMDALKSFSPGRLSPQSSLDFLLRHIYRIAPEIIQSSADLVRLLIRKHYIGIEMPVQIEKRLIHLLSLVPIFSLWDFNQLISNKAYFFDFLQKQWEIYLQDEEKNSISIASQRNTQLIVPFADSDVRVFIDNLFAEGIIKPVAIKNLPPEHWASFAVLKEPKITEKERILHLLNNAKKVFNQYSDESANADFWLEQSRSLGIMNALFYQNKKLPAVEVLFDDIKNINTDVDELFQHWLLINYAKIQTIPTVRYPSMLHKVPDWISRRIDSGNKICLLVLDGMGARQWPLLRKQLQICENISIEEHSCFAWVPTITSISRQTLFSGKRPFLFGESLLTTNKEEQLWLNYWMDKGLNKREIKYAKKIENYSVDEWQSLVGSLPVKIAGLVINFIDEQMHGMKMGMAGLNVVVDSWLAEWKFKDKISDLLENGFEVIITSDHGNQEAIGMGYINEGVKAETRGERVRIYNDPSLRDSSAASYQDFVIVWPGPEMGLPKGTYPLLACSDKAFKSKGDVVVGHGGISLHEAIVPFIIVNKK</sequence>
<organism evidence="1 2">
    <name type="scientific">Limnobaculum zhutongyuii</name>
    <dbReference type="NCBI Taxonomy" id="2498113"/>
    <lineage>
        <taxon>Bacteria</taxon>
        <taxon>Pseudomonadati</taxon>
        <taxon>Pseudomonadota</taxon>
        <taxon>Gammaproteobacteria</taxon>
        <taxon>Enterobacterales</taxon>
        <taxon>Budviciaceae</taxon>
        <taxon>Limnobaculum</taxon>
    </lineage>
</organism>
<dbReference type="Pfam" id="PF08665">
    <property type="entry name" value="PglZ"/>
    <property type="match status" value="1"/>
</dbReference>
<dbReference type="OrthoDB" id="9769734at2"/>
<dbReference type="AlphaFoldDB" id="A0A411WGU3"/>
<dbReference type="Proteomes" id="UP000293154">
    <property type="component" value="Chromosome"/>
</dbReference>
<evidence type="ECO:0000313" key="1">
    <source>
        <dbReference type="EMBL" id="QBH95286.1"/>
    </source>
</evidence>